<keyword evidence="4" id="KW-1185">Reference proteome</keyword>
<dbReference type="OrthoDB" id="5289383at2"/>
<dbReference type="KEGG" id="maes:Ga0123461_1792"/>
<dbReference type="InterPro" id="IPR050570">
    <property type="entry name" value="Cell_wall_metabolism_enzyme"/>
</dbReference>
<keyword evidence="1" id="KW-0732">Signal</keyword>
<dbReference type="CDD" id="cd12797">
    <property type="entry name" value="M23_peptidase"/>
    <property type="match status" value="1"/>
</dbReference>
<dbReference type="PANTHER" id="PTHR21666:SF285">
    <property type="entry name" value="M23 FAMILY METALLOPEPTIDASE"/>
    <property type="match status" value="1"/>
</dbReference>
<dbReference type="Proteomes" id="UP000231701">
    <property type="component" value="Chromosome"/>
</dbReference>
<evidence type="ECO:0000256" key="1">
    <source>
        <dbReference type="SAM" id="SignalP"/>
    </source>
</evidence>
<dbReference type="RefSeq" id="WP_100278004.1">
    <property type="nucleotide sequence ID" value="NZ_CP018799.1"/>
</dbReference>
<accession>A0A2K8KYY5</accession>
<dbReference type="PANTHER" id="PTHR21666">
    <property type="entry name" value="PEPTIDASE-RELATED"/>
    <property type="match status" value="1"/>
</dbReference>
<organism evidence="3 4">
    <name type="scientific">Mariprofundus aestuarium</name>
    <dbReference type="NCBI Taxonomy" id="1921086"/>
    <lineage>
        <taxon>Bacteria</taxon>
        <taxon>Pseudomonadati</taxon>
        <taxon>Pseudomonadota</taxon>
        <taxon>Candidatius Mariprofundia</taxon>
        <taxon>Mariprofundales</taxon>
        <taxon>Mariprofundaceae</taxon>
        <taxon>Mariprofundus</taxon>
    </lineage>
</organism>
<dbReference type="GO" id="GO:0004222">
    <property type="term" value="F:metalloendopeptidase activity"/>
    <property type="evidence" value="ECO:0007669"/>
    <property type="project" value="TreeGrafter"/>
</dbReference>
<name>A0A2K8KYY5_MARES</name>
<dbReference type="SUPFAM" id="SSF51261">
    <property type="entry name" value="Duplicated hybrid motif"/>
    <property type="match status" value="1"/>
</dbReference>
<dbReference type="EMBL" id="CP018799">
    <property type="protein sequence ID" value="ATX80205.1"/>
    <property type="molecule type" value="Genomic_DNA"/>
</dbReference>
<proteinExistence type="predicted"/>
<reference evidence="3 4" key="1">
    <citation type="submission" date="2016-12" db="EMBL/GenBank/DDBJ databases">
        <title>Isolation and genomic insights into novel planktonic Zetaproteobacteria from stratified waters of the Chesapeake Bay.</title>
        <authorList>
            <person name="McAllister S.M."/>
            <person name="Kato S."/>
            <person name="Chan C.S."/>
            <person name="Chiu B.K."/>
            <person name="Field E.K."/>
        </authorList>
    </citation>
    <scope>NUCLEOTIDE SEQUENCE [LARGE SCALE GENOMIC DNA]</scope>
    <source>
        <strain evidence="3 4">CP-5</strain>
    </source>
</reference>
<feature type="domain" description="M23ase beta-sheet core" evidence="2">
    <location>
        <begin position="170"/>
        <end position="264"/>
    </location>
</feature>
<dbReference type="Gene3D" id="2.60.40.1590">
    <property type="entry name" value="Peptidoglycan hydrolase domains"/>
    <property type="match status" value="1"/>
</dbReference>
<dbReference type="InterPro" id="IPR016047">
    <property type="entry name" value="M23ase_b-sheet_dom"/>
</dbReference>
<feature type="signal peptide" evidence="1">
    <location>
        <begin position="1"/>
        <end position="20"/>
    </location>
</feature>
<dbReference type="InterPro" id="IPR011055">
    <property type="entry name" value="Dup_hybrid_motif"/>
</dbReference>
<dbReference type="Gene3D" id="2.70.70.10">
    <property type="entry name" value="Glucose Permease (Domain IIA)"/>
    <property type="match status" value="1"/>
</dbReference>
<feature type="chain" id="PRO_5014648774" evidence="1">
    <location>
        <begin position="21"/>
        <end position="268"/>
    </location>
</feature>
<evidence type="ECO:0000313" key="4">
    <source>
        <dbReference type="Proteomes" id="UP000231701"/>
    </source>
</evidence>
<gene>
    <name evidence="3" type="ORF">Ga0123461_1792</name>
</gene>
<dbReference type="Pfam" id="PF01551">
    <property type="entry name" value="Peptidase_M23"/>
    <property type="match status" value="1"/>
</dbReference>
<evidence type="ECO:0000259" key="2">
    <source>
        <dbReference type="Pfam" id="PF01551"/>
    </source>
</evidence>
<keyword evidence="3" id="KW-0378">Hydrolase</keyword>
<dbReference type="AlphaFoldDB" id="A0A2K8KYY5"/>
<sequence>MKYLLGILLLTACCAGTANAATWQAVQGNVVTVEATVTTEHLRLWCFGKMWPVKKLGNGTWRGWIGVDLKKKPSDYPIEWSNGKQVMARDSLSVTEGKFRISHIQVTKKMAEFDTATLARIRSEVKALKATYVEKVAAAPDVRMFGRPTVGIESTPFGAQRYVNGEARSPHSGIDIAAPAGTLIETPLAGKVLLVADMYLNGNTVAIGHGNGLVSVFSHMQSASVRKGEWVDTHQVIGKVGSTGRATGPHLHWGVRFNTARVNPDSLL</sequence>
<evidence type="ECO:0000313" key="3">
    <source>
        <dbReference type="EMBL" id="ATX80205.1"/>
    </source>
</evidence>
<protein>
    <submittedName>
        <fullName evidence="3">Murein DD-endopeptidase MepM and murein hydrolase activator NlpD, containing LysM domain</fullName>
    </submittedName>
</protein>